<evidence type="ECO:0000256" key="3">
    <source>
        <dbReference type="ARBA" id="ARBA00022475"/>
    </source>
</evidence>
<feature type="transmembrane region" description="Helical" evidence="7">
    <location>
        <begin position="127"/>
        <end position="146"/>
    </location>
</feature>
<dbReference type="OrthoDB" id="9786495at2"/>
<organism evidence="9 10">
    <name type="scientific">Propylenella binzhouense</name>
    <dbReference type="NCBI Taxonomy" id="2555902"/>
    <lineage>
        <taxon>Bacteria</taxon>
        <taxon>Pseudomonadati</taxon>
        <taxon>Pseudomonadota</taxon>
        <taxon>Alphaproteobacteria</taxon>
        <taxon>Hyphomicrobiales</taxon>
        <taxon>Propylenellaceae</taxon>
        <taxon>Propylenella</taxon>
    </lineage>
</organism>
<evidence type="ECO:0000256" key="5">
    <source>
        <dbReference type="ARBA" id="ARBA00022989"/>
    </source>
</evidence>
<proteinExistence type="inferred from homology"/>
<evidence type="ECO:0000256" key="1">
    <source>
        <dbReference type="ARBA" id="ARBA00004651"/>
    </source>
</evidence>
<keyword evidence="4 7" id="KW-0812">Transmembrane</keyword>
<dbReference type="SUPFAM" id="SSF161098">
    <property type="entry name" value="MetI-like"/>
    <property type="match status" value="1"/>
</dbReference>
<name>A0A964WVB8_9HYPH</name>
<dbReference type="CDD" id="cd06261">
    <property type="entry name" value="TM_PBP2"/>
    <property type="match status" value="1"/>
</dbReference>
<dbReference type="Pfam" id="PF00528">
    <property type="entry name" value="BPD_transp_1"/>
    <property type="match status" value="1"/>
</dbReference>
<dbReference type="InterPro" id="IPR035906">
    <property type="entry name" value="MetI-like_sf"/>
</dbReference>
<protein>
    <submittedName>
        <fullName evidence="9">ABC transporter permease</fullName>
    </submittedName>
</protein>
<keyword evidence="5 7" id="KW-1133">Transmembrane helix</keyword>
<dbReference type="AlphaFoldDB" id="A0A964WVB8"/>
<evidence type="ECO:0000256" key="6">
    <source>
        <dbReference type="ARBA" id="ARBA00023136"/>
    </source>
</evidence>
<comment type="subcellular location">
    <subcellularLocation>
        <location evidence="1 7">Cell membrane</location>
        <topology evidence="1 7">Multi-pass membrane protein</topology>
    </subcellularLocation>
</comment>
<dbReference type="PANTHER" id="PTHR30151:SF20">
    <property type="entry name" value="ABC TRANSPORTER PERMEASE PROTEIN HI_0355-RELATED"/>
    <property type="match status" value="1"/>
</dbReference>
<evidence type="ECO:0000259" key="8">
    <source>
        <dbReference type="PROSITE" id="PS50928"/>
    </source>
</evidence>
<dbReference type="GO" id="GO:0055085">
    <property type="term" value="P:transmembrane transport"/>
    <property type="evidence" value="ECO:0007669"/>
    <property type="project" value="InterPro"/>
</dbReference>
<dbReference type="PANTHER" id="PTHR30151">
    <property type="entry name" value="ALKANE SULFONATE ABC TRANSPORTER-RELATED, MEMBRANE SUBUNIT"/>
    <property type="match status" value="1"/>
</dbReference>
<feature type="domain" description="ABC transmembrane type-1" evidence="8">
    <location>
        <begin position="57"/>
        <end position="245"/>
    </location>
</feature>
<evidence type="ECO:0000256" key="2">
    <source>
        <dbReference type="ARBA" id="ARBA00022448"/>
    </source>
</evidence>
<comment type="caution">
    <text evidence="9">The sequence shown here is derived from an EMBL/GenBank/DDBJ whole genome shotgun (WGS) entry which is preliminary data.</text>
</comment>
<evidence type="ECO:0000256" key="4">
    <source>
        <dbReference type="ARBA" id="ARBA00022692"/>
    </source>
</evidence>
<feature type="transmembrane region" description="Helical" evidence="7">
    <location>
        <begin position="223"/>
        <end position="241"/>
    </location>
</feature>
<reference evidence="9" key="1">
    <citation type="submission" date="2019-03" db="EMBL/GenBank/DDBJ databases">
        <title>Afifella sp. nov., isolated from activated sludge.</title>
        <authorList>
            <person name="Li Q."/>
            <person name="Liu Y."/>
        </authorList>
    </citation>
    <scope>NUCLEOTIDE SEQUENCE</scope>
    <source>
        <strain evidence="9">L72</strain>
    </source>
</reference>
<dbReference type="PROSITE" id="PS50928">
    <property type="entry name" value="ABC_TM1"/>
    <property type="match status" value="1"/>
</dbReference>
<comment type="similarity">
    <text evidence="7">Belongs to the binding-protein-dependent transport system permease family.</text>
</comment>
<feature type="transmembrane region" description="Helical" evidence="7">
    <location>
        <begin position="100"/>
        <end position="121"/>
    </location>
</feature>
<keyword evidence="10" id="KW-1185">Reference proteome</keyword>
<dbReference type="Gene3D" id="1.10.3720.10">
    <property type="entry name" value="MetI-like"/>
    <property type="match status" value="1"/>
</dbReference>
<evidence type="ECO:0000313" key="9">
    <source>
        <dbReference type="EMBL" id="MYZ49894.1"/>
    </source>
</evidence>
<sequence length="259" mass="26956">MEVVDVASGADAGLRIAAVASLAAAWEIAVRLLRVPHFILPAPSEIAGAFAAEPGFFLRQSLITGGEMLVGMALGVGLGIACALLLALSPRLERVVGPMLVVSQALPVFAIAPLLVIWFGFGLSSKVAMAALIIFFPVATTFADGLRRADPNLLDLARMNGAGRVATLWKIRVPSALPALGSGLRIAAAVAPIGAVVGEWVGSSSGLGFIMLQSNARMQTDRVFVALFILAGMAVLLRLGVDLLVRRRLAWVPGEGSTR</sequence>
<dbReference type="InterPro" id="IPR000515">
    <property type="entry name" value="MetI-like"/>
</dbReference>
<dbReference type="EMBL" id="SPKJ01000103">
    <property type="protein sequence ID" value="MYZ49894.1"/>
    <property type="molecule type" value="Genomic_DNA"/>
</dbReference>
<feature type="transmembrane region" description="Helical" evidence="7">
    <location>
        <begin position="68"/>
        <end position="88"/>
    </location>
</feature>
<evidence type="ECO:0000256" key="7">
    <source>
        <dbReference type="RuleBase" id="RU363032"/>
    </source>
</evidence>
<keyword evidence="2 7" id="KW-0813">Transport</keyword>
<keyword evidence="6 7" id="KW-0472">Membrane</keyword>
<evidence type="ECO:0000313" key="10">
    <source>
        <dbReference type="Proteomes" id="UP000773614"/>
    </source>
</evidence>
<accession>A0A964WVB8</accession>
<gene>
    <name evidence="9" type="ORF">E4O86_19485</name>
</gene>
<dbReference type="Proteomes" id="UP000773614">
    <property type="component" value="Unassembled WGS sequence"/>
</dbReference>
<dbReference type="GO" id="GO:0005886">
    <property type="term" value="C:plasma membrane"/>
    <property type="evidence" value="ECO:0007669"/>
    <property type="project" value="UniProtKB-SubCell"/>
</dbReference>
<keyword evidence="3" id="KW-1003">Cell membrane</keyword>